<dbReference type="AlphaFoldDB" id="A0AAQ4E2D0"/>
<comment type="caution">
    <text evidence="1">The sequence shown here is derived from an EMBL/GenBank/DDBJ whole genome shotgun (WGS) entry which is preliminary data.</text>
</comment>
<dbReference type="Proteomes" id="UP001321473">
    <property type="component" value="Unassembled WGS sequence"/>
</dbReference>
<accession>A0AAQ4E2D0</accession>
<name>A0AAQ4E2D0_AMBAM</name>
<evidence type="ECO:0000313" key="1">
    <source>
        <dbReference type="EMBL" id="KAK8768870.1"/>
    </source>
</evidence>
<feature type="non-terminal residue" evidence="1">
    <location>
        <position position="64"/>
    </location>
</feature>
<sequence length="64" mass="7442">MRMHRTKRRPHSWSSVAGGRLCGTAELQVYDPQGCAPHLLDVRCHFDNFHVLDLLHNRHRGRVV</sequence>
<gene>
    <name evidence="1" type="ORF">V5799_014667</name>
</gene>
<proteinExistence type="predicted"/>
<protein>
    <submittedName>
        <fullName evidence="1">Uncharacterized protein</fullName>
    </submittedName>
</protein>
<keyword evidence="2" id="KW-1185">Reference proteome</keyword>
<evidence type="ECO:0000313" key="2">
    <source>
        <dbReference type="Proteomes" id="UP001321473"/>
    </source>
</evidence>
<reference evidence="1 2" key="1">
    <citation type="journal article" date="2023" name="Arcadia Sci">
        <title>De novo assembly of a long-read Amblyomma americanum tick genome.</title>
        <authorList>
            <person name="Chou S."/>
            <person name="Poskanzer K.E."/>
            <person name="Rollins M."/>
            <person name="Thuy-Boun P.S."/>
        </authorList>
    </citation>
    <scope>NUCLEOTIDE SEQUENCE [LARGE SCALE GENOMIC DNA]</scope>
    <source>
        <strain evidence="1">F_SG_1</strain>
        <tissue evidence="1">Salivary glands</tissue>
    </source>
</reference>
<organism evidence="1 2">
    <name type="scientific">Amblyomma americanum</name>
    <name type="common">Lone star tick</name>
    <dbReference type="NCBI Taxonomy" id="6943"/>
    <lineage>
        <taxon>Eukaryota</taxon>
        <taxon>Metazoa</taxon>
        <taxon>Ecdysozoa</taxon>
        <taxon>Arthropoda</taxon>
        <taxon>Chelicerata</taxon>
        <taxon>Arachnida</taxon>
        <taxon>Acari</taxon>
        <taxon>Parasitiformes</taxon>
        <taxon>Ixodida</taxon>
        <taxon>Ixodoidea</taxon>
        <taxon>Ixodidae</taxon>
        <taxon>Amblyomminae</taxon>
        <taxon>Amblyomma</taxon>
    </lineage>
</organism>
<dbReference type="EMBL" id="JARKHS020023351">
    <property type="protein sequence ID" value="KAK8768870.1"/>
    <property type="molecule type" value="Genomic_DNA"/>
</dbReference>